<organism evidence="1 2">
    <name type="scientific">Halarcobacter ebronensis</name>
    <dbReference type="NCBI Taxonomy" id="1462615"/>
    <lineage>
        <taxon>Bacteria</taxon>
        <taxon>Pseudomonadati</taxon>
        <taxon>Campylobacterota</taxon>
        <taxon>Epsilonproteobacteria</taxon>
        <taxon>Campylobacterales</taxon>
        <taxon>Arcobacteraceae</taxon>
        <taxon>Halarcobacter</taxon>
    </lineage>
</organism>
<protein>
    <recommendedName>
        <fullName evidence="3">Phosphonate C-P lyase system protein PhnG</fullName>
    </recommendedName>
</protein>
<accession>A0A4Q0YLW0</accession>
<proteinExistence type="predicted"/>
<evidence type="ECO:0008006" key="3">
    <source>
        <dbReference type="Google" id="ProtNLM"/>
    </source>
</evidence>
<dbReference type="EMBL" id="PDKJ01000001">
    <property type="protein sequence ID" value="RXJ70319.1"/>
    <property type="molecule type" value="Genomic_DNA"/>
</dbReference>
<reference evidence="1 2" key="1">
    <citation type="submission" date="2017-10" db="EMBL/GenBank/DDBJ databases">
        <title>Genomics of the genus Arcobacter.</title>
        <authorList>
            <person name="Perez-Cataluna A."/>
            <person name="Figueras M.J."/>
        </authorList>
    </citation>
    <scope>NUCLEOTIDE SEQUENCE [LARGE SCALE GENOMIC DNA]</scope>
    <source>
        <strain evidence="1 2">CECT 8993</strain>
    </source>
</reference>
<dbReference type="Proteomes" id="UP000290172">
    <property type="component" value="Unassembled WGS sequence"/>
</dbReference>
<gene>
    <name evidence="1" type="ORF">CRV08_01780</name>
</gene>
<name>A0A4Q0YLW0_9BACT</name>
<sequence length="137" mass="15673">MSREDINFISQFIEKKRLEELYKKIEENHTIKILTNPTEQTLLVPVKDPISEGEFYAGEVLVTSTIVEVNGVKGWSMVMDLNEELSLQTAVLDASFEAGIYKEEIVSLLEKTAFNLEKQEEIINKKVNSTRVSFDLM</sequence>
<dbReference type="RefSeq" id="WP_128978445.1">
    <property type="nucleotide sequence ID" value="NZ_PDKJ01000001.1"/>
</dbReference>
<evidence type="ECO:0000313" key="1">
    <source>
        <dbReference type="EMBL" id="RXJ70319.1"/>
    </source>
</evidence>
<comment type="caution">
    <text evidence="1">The sequence shown here is derived from an EMBL/GenBank/DDBJ whole genome shotgun (WGS) entry which is preliminary data.</text>
</comment>
<dbReference type="Pfam" id="PF06754">
    <property type="entry name" value="PhnG"/>
    <property type="match status" value="1"/>
</dbReference>
<dbReference type="GO" id="GO:0019634">
    <property type="term" value="P:organic phosphonate metabolic process"/>
    <property type="evidence" value="ECO:0007669"/>
    <property type="project" value="InterPro"/>
</dbReference>
<dbReference type="InterPro" id="IPR009609">
    <property type="entry name" value="Phosphonate_metab_PhnG"/>
</dbReference>
<dbReference type="GO" id="GO:0015716">
    <property type="term" value="P:organic phosphonate transport"/>
    <property type="evidence" value="ECO:0007669"/>
    <property type="project" value="InterPro"/>
</dbReference>
<dbReference type="AlphaFoldDB" id="A0A4Q0YLW0"/>
<evidence type="ECO:0000313" key="2">
    <source>
        <dbReference type="Proteomes" id="UP000290172"/>
    </source>
</evidence>